<dbReference type="HOGENOM" id="CLU_1400985_0_0_6"/>
<keyword evidence="4" id="KW-0732">Signal</keyword>
<dbReference type="Proteomes" id="UP000004699">
    <property type="component" value="Unassembled WGS sequence"/>
</dbReference>
<feature type="chain" id="PRO_5002873536" evidence="4">
    <location>
        <begin position="22"/>
        <end position="194"/>
    </location>
</feature>
<sequence>MRPLKVGLMAALCAFVLPTSAQTLDDEAVDWLQAFLKIDTVNPPGNESRAVGFYSEILDAEGIAWSSAESAPGRGNIWARIEGGDEPALILLQHTDVVPADPKYWTIDPLSGEIRDGYIWGRGAIDMKGTGITQLATFLSLHRAGKPLNRDVVFVATADEEAVGGFMARAGSSKIIRKFLTAQDCSSTRVAAAA</sequence>
<evidence type="ECO:0000256" key="3">
    <source>
        <dbReference type="ARBA" id="ARBA00023285"/>
    </source>
</evidence>
<dbReference type="GO" id="GO:0004046">
    <property type="term" value="F:aminoacylase activity"/>
    <property type="evidence" value="ECO:0007669"/>
    <property type="project" value="UniProtKB-EC"/>
</dbReference>
<keyword evidence="2" id="KW-0862">Zinc</keyword>
<gene>
    <name evidence="5" type="ORF">NOR51B_1398</name>
</gene>
<dbReference type="Gene3D" id="3.40.630.10">
    <property type="entry name" value="Zn peptidases"/>
    <property type="match status" value="1"/>
</dbReference>
<evidence type="ECO:0000313" key="5">
    <source>
        <dbReference type="EMBL" id="EED35453.1"/>
    </source>
</evidence>
<organism evidence="5 6">
    <name type="scientific">Luminiphilus syltensis NOR5-1B</name>
    <dbReference type="NCBI Taxonomy" id="565045"/>
    <lineage>
        <taxon>Bacteria</taxon>
        <taxon>Pseudomonadati</taxon>
        <taxon>Pseudomonadota</taxon>
        <taxon>Gammaproteobacteria</taxon>
        <taxon>Cellvibrionales</taxon>
        <taxon>Halieaceae</taxon>
        <taxon>Luminiphilus</taxon>
    </lineage>
</organism>
<dbReference type="EC" id="3.5.1.14" evidence="5"/>
<reference evidence="6" key="1">
    <citation type="journal article" date="2013" name="BMC Microbiol.">
        <title>Taxonomy and evolution of bacteriochlorophyll a-containing members of the OM60/NOR5 clade of marine gammaproteobacteria: description of Luminiphilus syltensis gen. nov., sp. nov., reclassification of Haliea rubra as Pseudohaliea rubra gen. nov., comb. nov., and emendation of Chromatocurvus halotolerans.</title>
        <authorList>
            <person name="Spring S."/>
            <person name="Riedel T."/>
            <person name="Sproer C."/>
            <person name="Yan S."/>
            <person name="Harder J."/>
            <person name="Fuchs B.M."/>
        </authorList>
    </citation>
    <scope>NUCLEOTIDE SEQUENCE [LARGE SCALE GENOMIC DNA]</scope>
    <source>
        <strain evidence="6">NOR51-B</strain>
    </source>
</reference>
<dbReference type="eggNOG" id="COG0624">
    <property type="taxonomic scope" value="Bacteria"/>
</dbReference>
<protein>
    <submittedName>
        <fullName evidence="5">Aminoacylase-1</fullName>
        <ecNumber evidence="5">3.5.1.14</ecNumber>
    </submittedName>
</protein>
<dbReference type="EMBL" id="DS999411">
    <property type="protein sequence ID" value="EED35453.1"/>
    <property type="molecule type" value="Genomic_DNA"/>
</dbReference>
<dbReference type="InterPro" id="IPR050072">
    <property type="entry name" value="Peptidase_M20A"/>
</dbReference>
<proteinExistence type="predicted"/>
<evidence type="ECO:0000256" key="1">
    <source>
        <dbReference type="ARBA" id="ARBA00022801"/>
    </source>
</evidence>
<name>B8KXZ7_9GAMM</name>
<feature type="signal peptide" evidence="4">
    <location>
        <begin position="1"/>
        <end position="21"/>
    </location>
</feature>
<evidence type="ECO:0000313" key="6">
    <source>
        <dbReference type="Proteomes" id="UP000004699"/>
    </source>
</evidence>
<dbReference type="Pfam" id="PF01546">
    <property type="entry name" value="Peptidase_M20"/>
    <property type="match status" value="1"/>
</dbReference>
<keyword evidence="3" id="KW-0170">Cobalt</keyword>
<dbReference type="AlphaFoldDB" id="B8KXZ7"/>
<keyword evidence="6" id="KW-1185">Reference proteome</keyword>
<dbReference type="InterPro" id="IPR002933">
    <property type="entry name" value="Peptidase_M20"/>
</dbReference>
<dbReference type="PANTHER" id="PTHR43808">
    <property type="entry name" value="ACETYLORNITHINE DEACETYLASE"/>
    <property type="match status" value="1"/>
</dbReference>
<dbReference type="PANTHER" id="PTHR43808:SF8">
    <property type="entry name" value="PEPTIDASE M20 DIMERISATION DOMAIN-CONTAINING PROTEIN"/>
    <property type="match status" value="1"/>
</dbReference>
<evidence type="ECO:0000256" key="2">
    <source>
        <dbReference type="ARBA" id="ARBA00022833"/>
    </source>
</evidence>
<dbReference type="STRING" id="565045.NOR51B_1398"/>
<evidence type="ECO:0000256" key="4">
    <source>
        <dbReference type="SAM" id="SignalP"/>
    </source>
</evidence>
<dbReference type="SUPFAM" id="SSF53187">
    <property type="entry name" value="Zn-dependent exopeptidases"/>
    <property type="match status" value="1"/>
</dbReference>
<keyword evidence="1 5" id="KW-0378">Hydrolase</keyword>
<accession>B8KXZ7</accession>